<name>A0A813FLT9_POLGL</name>
<dbReference type="PANTHER" id="PTHR31350">
    <property type="entry name" value="SI:DKEY-261L7.2"/>
    <property type="match status" value="1"/>
</dbReference>
<reference evidence="2" key="1">
    <citation type="submission" date="2021-02" db="EMBL/GenBank/DDBJ databases">
        <authorList>
            <person name="Dougan E. K."/>
            <person name="Rhodes N."/>
            <person name="Thang M."/>
            <person name="Chan C."/>
        </authorList>
    </citation>
    <scope>NUCLEOTIDE SEQUENCE</scope>
</reference>
<protein>
    <recommendedName>
        <fullName evidence="1">Protein SirB1 N-terminal domain-containing protein</fullName>
    </recommendedName>
</protein>
<comment type="caution">
    <text evidence="2">The sequence shown here is derived from an EMBL/GenBank/DDBJ whole genome shotgun (WGS) entry which is preliminary data.</text>
</comment>
<evidence type="ECO:0000259" key="1">
    <source>
        <dbReference type="Pfam" id="PF13369"/>
    </source>
</evidence>
<keyword evidence="3" id="KW-1185">Reference proteome</keyword>
<proteinExistence type="predicted"/>
<dbReference type="Proteomes" id="UP000654075">
    <property type="component" value="Unassembled WGS sequence"/>
</dbReference>
<feature type="domain" description="Protein SirB1 N-terminal" evidence="1">
    <location>
        <begin position="264"/>
        <end position="379"/>
    </location>
</feature>
<sequence>VWIRLCRDRWRFGPTFGASGSAAPGARDDSSLECWRAAAAQRGVSAQSKAFEFYTSRCGGDEQVRSMLRRYAVDGNLMQGGVASSASQALRREILSRGSLALDVLLSVEASPEDRSPEAQSGVPLAARTVRQELSDRWASRNWMQLMKDHDGSSSLEEGALVLAQWARPDAQVSGMRAELERLAERAMELGARWSPTPSQSSTAQGLPRPRKAETKAIARAINTVLFEDCQQQQQQQQQQQLFYSRTATRRKDHDASTGRDMWEFGLVGNATDYYRVENSLLHAVLQSRRGIPISLCIVWAAVARRCGLACHLLAGFPQHVLIRVPVQQEAEAMGHAESADLYVDAFDSGQLMDWSDVLQFAARLLGPMLADPERLDEAVRGFVQILPPVNVYTRLLRNLLNIYQKHQDHACMLGVVSQMRSLGDASDGLERLERALALELGREPPQLESVDEMESEQ</sequence>
<feature type="non-terminal residue" evidence="2">
    <location>
        <position position="458"/>
    </location>
</feature>
<evidence type="ECO:0000313" key="2">
    <source>
        <dbReference type="EMBL" id="CAE8615143.1"/>
    </source>
</evidence>
<dbReference type="AlphaFoldDB" id="A0A813FLT9"/>
<dbReference type="InterPro" id="IPR032698">
    <property type="entry name" value="SirB1_N"/>
</dbReference>
<dbReference type="OrthoDB" id="407874at2759"/>
<gene>
    <name evidence="2" type="ORF">PGLA1383_LOCUS32859</name>
</gene>
<dbReference type="EMBL" id="CAJNNV010025571">
    <property type="protein sequence ID" value="CAE8615143.1"/>
    <property type="molecule type" value="Genomic_DNA"/>
</dbReference>
<dbReference type="Pfam" id="PF13369">
    <property type="entry name" value="Transglut_core2"/>
    <property type="match status" value="1"/>
</dbReference>
<evidence type="ECO:0000313" key="3">
    <source>
        <dbReference type="Proteomes" id="UP000654075"/>
    </source>
</evidence>
<dbReference type="OMA" id="VAQENIM"/>
<accession>A0A813FLT9</accession>
<dbReference type="PANTHER" id="PTHR31350:SF21">
    <property type="entry name" value="F-BOX ONLY PROTEIN 21"/>
    <property type="match status" value="1"/>
</dbReference>
<organism evidence="2 3">
    <name type="scientific">Polarella glacialis</name>
    <name type="common">Dinoflagellate</name>
    <dbReference type="NCBI Taxonomy" id="89957"/>
    <lineage>
        <taxon>Eukaryota</taxon>
        <taxon>Sar</taxon>
        <taxon>Alveolata</taxon>
        <taxon>Dinophyceae</taxon>
        <taxon>Suessiales</taxon>
        <taxon>Suessiaceae</taxon>
        <taxon>Polarella</taxon>
    </lineage>
</organism>